<protein>
    <submittedName>
        <fullName evidence="1">Uncharacterized protein</fullName>
    </submittedName>
</protein>
<dbReference type="EMBL" id="BK015395">
    <property type="protein sequence ID" value="DAE04845.1"/>
    <property type="molecule type" value="Genomic_DNA"/>
</dbReference>
<accession>A0A8S5PE17</accession>
<organism evidence="1">
    <name type="scientific">Myoviridae sp. ctgr818</name>
    <dbReference type="NCBI Taxonomy" id="2825150"/>
    <lineage>
        <taxon>Viruses</taxon>
        <taxon>Duplodnaviria</taxon>
        <taxon>Heunggongvirae</taxon>
        <taxon>Uroviricota</taxon>
        <taxon>Caudoviricetes</taxon>
    </lineage>
</organism>
<proteinExistence type="predicted"/>
<sequence>MTLPFFCAIITDVGTSLPCLKNTTIQSADLATHVNLTIFNT</sequence>
<evidence type="ECO:0000313" key="1">
    <source>
        <dbReference type="EMBL" id="DAE04845.1"/>
    </source>
</evidence>
<name>A0A8S5PE17_9CAUD</name>
<reference evidence="1" key="1">
    <citation type="journal article" date="2021" name="Proc. Natl. Acad. Sci. U.S.A.">
        <title>A Catalog of Tens of Thousands of Viruses from Human Metagenomes Reveals Hidden Associations with Chronic Diseases.</title>
        <authorList>
            <person name="Tisza M.J."/>
            <person name="Buck C.B."/>
        </authorList>
    </citation>
    <scope>NUCLEOTIDE SEQUENCE</scope>
    <source>
        <strain evidence="1">Ctgr818</strain>
    </source>
</reference>